<feature type="transmembrane region" description="Helical" evidence="6">
    <location>
        <begin position="270"/>
        <end position="295"/>
    </location>
</feature>
<name>A0A1Y1QRR2_9GAMM</name>
<dbReference type="Gene3D" id="1.20.1250.20">
    <property type="entry name" value="MFS general substrate transporter like domains"/>
    <property type="match status" value="1"/>
</dbReference>
<keyword evidence="2" id="KW-0813">Transport</keyword>
<dbReference type="Proteomes" id="UP000192491">
    <property type="component" value="Unassembled WGS sequence"/>
</dbReference>
<feature type="transmembrane region" description="Helical" evidence="6">
    <location>
        <begin position="49"/>
        <end position="73"/>
    </location>
</feature>
<proteinExistence type="predicted"/>
<comment type="caution">
    <text evidence="8">The sequence shown here is derived from an EMBL/GenBank/DDBJ whole genome shotgun (WGS) entry which is preliminary data.</text>
</comment>
<evidence type="ECO:0000256" key="3">
    <source>
        <dbReference type="ARBA" id="ARBA00022692"/>
    </source>
</evidence>
<dbReference type="PROSITE" id="PS50850">
    <property type="entry name" value="MFS"/>
    <property type="match status" value="1"/>
</dbReference>
<dbReference type="GO" id="GO:0022857">
    <property type="term" value="F:transmembrane transporter activity"/>
    <property type="evidence" value="ECO:0007669"/>
    <property type="project" value="InterPro"/>
</dbReference>
<evidence type="ECO:0000256" key="1">
    <source>
        <dbReference type="ARBA" id="ARBA00004127"/>
    </source>
</evidence>
<evidence type="ECO:0000259" key="7">
    <source>
        <dbReference type="PROSITE" id="PS50850"/>
    </source>
</evidence>
<dbReference type="Pfam" id="PF11700">
    <property type="entry name" value="ATG22"/>
    <property type="match status" value="1"/>
</dbReference>
<dbReference type="InterPro" id="IPR020846">
    <property type="entry name" value="MFS_dom"/>
</dbReference>
<feature type="transmembrane region" description="Helical" evidence="6">
    <location>
        <begin position="241"/>
        <end position="264"/>
    </location>
</feature>
<feature type="transmembrane region" description="Helical" evidence="6">
    <location>
        <begin position="110"/>
        <end position="129"/>
    </location>
</feature>
<keyword evidence="5 6" id="KW-0472">Membrane</keyword>
<feature type="transmembrane region" description="Helical" evidence="6">
    <location>
        <begin position="307"/>
        <end position="325"/>
    </location>
</feature>
<feature type="transmembrane region" description="Helical" evidence="6">
    <location>
        <begin position="395"/>
        <end position="413"/>
    </location>
</feature>
<feature type="transmembrane region" description="Helical" evidence="6">
    <location>
        <begin position="85"/>
        <end position="104"/>
    </location>
</feature>
<reference evidence="8 9" key="1">
    <citation type="submission" date="2017-01" db="EMBL/GenBank/DDBJ databases">
        <title>Novel large sulfur bacteria in the metagenomes of groundwater-fed chemosynthetic microbial mats in the Lake Huron basin.</title>
        <authorList>
            <person name="Sharrar A.M."/>
            <person name="Flood B.E."/>
            <person name="Bailey J.V."/>
            <person name="Jones D.S."/>
            <person name="Biddanda B."/>
            <person name="Ruberg S.A."/>
            <person name="Marcus D.N."/>
            <person name="Dick G.J."/>
        </authorList>
    </citation>
    <scope>NUCLEOTIDE SEQUENCE [LARGE SCALE GENOMIC DNA]</scope>
    <source>
        <strain evidence="8">A8</strain>
    </source>
</reference>
<dbReference type="SUPFAM" id="SSF103473">
    <property type="entry name" value="MFS general substrate transporter"/>
    <property type="match status" value="1"/>
</dbReference>
<accession>A0A1Y1QRR2</accession>
<comment type="subcellular location">
    <subcellularLocation>
        <location evidence="1">Endomembrane system</location>
        <topology evidence="1">Multi-pass membrane protein</topology>
    </subcellularLocation>
</comment>
<dbReference type="AlphaFoldDB" id="A0A1Y1QRR2"/>
<gene>
    <name evidence="8" type="ORF">BWK73_15395</name>
</gene>
<dbReference type="InterPro" id="IPR024671">
    <property type="entry name" value="Atg22-like"/>
</dbReference>
<feature type="transmembrane region" description="Helical" evidence="6">
    <location>
        <begin position="185"/>
        <end position="205"/>
    </location>
</feature>
<evidence type="ECO:0000313" key="8">
    <source>
        <dbReference type="EMBL" id="OQX12277.1"/>
    </source>
</evidence>
<dbReference type="PANTHER" id="PTHR23519">
    <property type="entry name" value="AUTOPHAGY-RELATED PROTEIN 22"/>
    <property type="match status" value="1"/>
</dbReference>
<dbReference type="InterPro" id="IPR050495">
    <property type="entry name" value="ATG22/LtaA_families"/>
</dbReference>
<evidence type="ECO:0000256" key="2">
    <source>
        <dbReference type="ARBA" id="ARBA00022448"/>
    </source>
</evidence>
<dbReference type="GO" id="GO:0012505">
    <property type="term" value="C:endomembrane system"/>
    <property type="evidence" value="ECO:0007669"/>
    <property type="project" value="UniProtKB-SubCell"/>
</dbReference>
<dbReference type="InterPro" id="IPR036259">
    <property type="entry name" value="MFS_trans_sf"/>
</dbReference>
<keyword evidence="3 6" id="KW-0812">Transmembrane</keyword>
<feature type="transmembrane region" description="Helical" evidence="6">
    <location>
        <begin position="150"/>
        <end position="173"/>
    </location>
</feature>
<feature type="transmembrane region" description="Helical" evidence="6">
    <location>
        <begin position="331"/>
        <end position="353"/>
    </location>
</feature>
<evidence type="ECO:0000256" key="4">
    <source>
        <dbReference type="ARBA" id="ARBA00022989"/>
    </source>
</evidence>
<feature type="transmembrane region" description="Helical" evidence="6">
    <location>
        <begin position="365"/>
        <end position="389"/>
    </location>
</feature>
<evidence type="ECO:0000256" key="5">
    <source>
        <dbReference type="ARBA" id="ARBA00023136"/>
    </source>
</evidence>
<organism evidence="8 9">
    <name type="scientific">Thiothrix lacustris</name>
    <dbReference type="NCBI Taxonomy" id="525917"/>
    <lineage>
        <taxon>Bacteria</taxon>
        <taxon>Pseudomonadati</taxon>
        <taxon>Pseudomonadota</taxon>
        <taxon>Gammaproteobacteria</taxon>
        <taxon>Thiotrichales</taxon>
        <taxon>Thiotrichaceae</taxon>
        <taxon>Thiothrix</taxon>
    </lineage>
</organism>
<dbReference type="PANTHER" id="PTHR23519:SF1">
    <property type="entry name" value="AUTOPHAGY-RELATED PROTEIN 22"/>
    <property type="match status" value="1"/>
</dbReference>
<feature type="domain" description="Major facilitator superfamily (MFS) profile" evidence="7">
    <location>
        <begin position="241"/>
        <end position="420"/>
    </location>
</feature>
<evidence type="ECO:0000313" key="9">
    <source>
        <dbReference type="Proteomes" id="UP000192491"/>
    </source>
</evidence>
<dbReference type="EMBL" id="MTEJ01000069">
    <property type="protein sequence ID" value="OQX12277.1"/>
    <property type="molecule type" value="Genomic_DNA"/>
</dbReference>
<sequence length="420" mass="45948">MTTTQSSTRAIWAWAFYDWANSAFITTVMVVFFPIFFREYWAKGLPSEAITLHLGTANALASLSIMLLAPFLGTVADQGGVKKPMMAGFVTLGVCATLGLTVVGESQWQWAMFGFVLAVVGFLGANIFYDALLVDVAERPAFNRVSALGYGLGYLGGGLLFGLCVLLTLHPTWFGLPDATQAVRWAFGVTAVWWAVFSIPLWRWVRERAPAQAQRPAFVPLLRLSGKQLLETFRHIRQLRVVWVFLLAYWFYIDGVDTVILMAVDYGKSLGFATANLITALLMTQFIAFPAALVFGWLGNRWGAKRGILLGLAGYVVITLMAVQMDSVSQFYVLALSVGLVQGGVQALSRSLYASLIPQDQAAEFFGFYNMLGKFAAVLGPLLVGWVGVLTGSPRLGLLAVLLLFGVGAWLLWKVPSVER</sequence>
<evidence type="ECO:0000256" key="6">
    <source>
        <dbReference type="SAM" id="Phobius"/>
    </source>
</evidence>
<feature type="transmembrane region" description="Helical" evidence="6">
    <location>
        <begin position="12"/>
        <end position="37"/>
    </location>
</feature>
<protein>
    <submittedName>
        <fullName evidence="8">MFS transporter</fullName>
    </submittedName>
</protein>
<keyword evidence="4 6" id="KW-1133">Transmembrane helix</keyword>